<proteinExistence type="predicted"/>
<dbReference type="InterPro" id="IPR029787">
    <property type="entry name" value="Nucleotide_cyclase"/>
</dbReference>
<feature type="domain" description="GGDEF" evidence="11">
    <location>
        <begin position="389"/>
        <end position="519"/>
    </location>
</feature>
<dbReference type="SUPFAM" id="SSF55073">
    <property type="entry name" value="Nucleotide cyclase"/>
    <property type="match status" value="1"/>
</dbReference>
<protein>
    <recommendedName>
        <fullName evidence="4">diguanylate cyclase</fullName>
        <ecNumber evidence="4">2.7.7.65</ecNumber>
    </recommendedName>
</protein>
<evidence type="ECO:0000256" key="1">
    <source>
        <dbReference type="ARBA" id="ARBA00001946"/>
    </source>
</evidence>
<comment type="subcellular location">
    <subcellularLocation>
        <location evidence="2">Cell inner membrane</location>
    </subcellularLocation>
    <subcellularLocation>
        <location evidence="3">Cell membrane</location>
        <topology evidence="3">Multi-pass membrane protein</topology>
    </subcellularLocation>
</comment>
<comment type="cofactor">
    <cofactor evidence="1">
        <name>Mg(2+)</name>
        <dbReference type="ChEBI" id="CHEBI:18420"/>
    </cofactor>
</comment>
<evidence type="ECO:0000256" key="10">
    <source>
        <dbReference type="SAM" id="Phobius"/>
    </source>
</evidence>
<sequence>MVPFMPSRPIPRINLRTLTLLLALLAILATLLNDLYATYRIQRATLIHNSLEANRAYAAKVALTIGQSLGDDLDRLAFSSRAIGQNFQREIERGAEVRRLAEQDHSFNTVVVADARGRIVSSFPASLSINGQTLRSRAPLDERKPMISPAFSSLVGNLIVFVSQPIWSDEGEFLGLVGGTIYLHKENALNQIISMHFQQDSSFVYLVDEQRHVLFHPDSDRIGEEVDNPVVDAVLRGESGASLVSNTTGADMLAGYAAVPHSGWGVVSQQPLSVPLSTLWSLMLQVVLGIIPMSLLGLLLLWWAASRISRPLSQLAEYAGQHASEEGIRKVQAWYVEAWQIRRAMIIGALLTQERIGKLNHQALSDPLTGLGNRRVLESALREWHLLGKRYAVISMDIDHFKRVNDEFGHAVGDKVLQSFAALLSQSCREGDLACRVGGEEFILLLPQTSLPAAIEVAERIRQSLEMSPIPPAGRVTLSLGVACSEGAVIDPTKVLARADALLYQAKESGRNRVIASHEGVAGAQV</sequence>
<name>A0A246F928_PSENT</name>
<evidence type="ECO:0000256" key="5">
    <source>
        <dbReference type="ARBA" id="ARBA00022475"/>
    </source>
</evidence>
<dbReference type="PANTHER" id="PTHR45138">
    <property type="entry name" value="REGULATORY COMPONENTS OF SENSORY TRANSDUCTION SYSTEM"/>
    <property type="match status" value="1"/>
</dbReference>
<keyword evidence="5" id="KW-1003">Cell membrane</keyword>
<dbReference type="InterPro" id="IPR050469">
    <property type="entry name" value="Diguanylate_Cyclase"/>
</dbReference>
<dbReference type="SUPFAM" id="SSF103190">
    <property type="entry name" value="Sensory domain-like"/>
    <property type="match status" value="1"/>
</dbReference>
<dbReference type="CDD" id="cd12912">
    <property type="entry name" value="PDC2_MCP_like"/>
    <property type="match status" value="1"/>
</dbReference>
<dbReference type="InterPro" id="IPR043128">
    <property type="entry name" value="Rev_trsase/Diguanyl_cyclase"/>
</dbReference>
<evidence type="ECO:0000256" key="7">
    <source>
        <dbReference type="ARBA" id="ARBA00022989"/>
    </source>
</evidence>
<evidence type="ECO:0000256" key="8">
    <source>
        <dbReference type="ARBA" id="ARBA00023136"/>
    </source>
</evidence>
<accession>A0A246F928</accession>
<keyword evidence="6 10" id="KW-0812">Transmembrane</keyword>
<dbReference type="PANTHER" id="PTHR45138:SF9">
    <property type="entry name" value="DIGUANYLATE CYCLASE DGCM-RELATED"/>
    <property type="match status" value="1"/>
</dbReference>
<evidence type="ECO:0000256" key="4">
    <source>
        <dbReference type="ARBA" id="ARBA00012528"/>
    </source>
</evidence>
<evidence type="ECO:0000313" key="12">
    <source>
        <dbReference type="EMBL" id="OWP50139.1"/>
    </source>
</evidence>
<dbReference type="InterPro" id="IPR029151">
    <property type="entry name" value="Sensor-like_sf"/>
</dbReference>
<dbReference type="InterPro" id="IPR033479">
    <property type="entry name" value="dCache_1"/>
</dbReference>
<dbReference type="AlphaFoldDB" id="A0A246F928"/>
<dbReference type="CDD" id="cd01949">
    <property type="entry name" value="GGDEF"/>
    <property type="match status" value="1"/>
</dbReference>
<dbReference type="Gene3D" id="3.30.70.270">
    <property type="match status" value="1"/>
</dbReference>
<dbReference type="EC" id="2.7.7.65" evidence="4"/>
<reference evidence="12 13" key="1">
    <citation type="submission" date="2017-06" db="EMBL/GenBank/DDBJ databases">
        <title>Draft genome of Pseudomonas nitroreducens DF05.</title>
        <authorList>
            <person name="Iyer R."/>
        </authorList>
    </citation>
    <scope>NUCLEOTIDE SEQUENCE [LARGE SCALE GENOMIC DNA]</scope>
    <source>
        <strain evidence="12 13">DF05</strain>
    </source>
</reference>
<gene>
    <name evidence="12" type="ORF">CEG18_17045</name>
</gene>
<dbReference type="SMART" id="SM00267">
    <property type="entry name" value="GGDEF"/>
    <property type="match status" value="1"/>
</dbReference>
<organism evidence="12 13">
    <name type="scientific">Pseudomonas nitroreducens</name>
    <dbReference type="NCBI Taxonomy" id="46680"/>
    <lineage>
        <taxon>Bacteria</taxon>
        <taxon>Pseudomonadati</taxon>
        <taxon>Pseudomonadota</taxon>
        <taxon>Gammaproteobacteria</taxon>
        <taxon>Pseudomonadales</taxon>
        <taxon>Pseudomonadaceae</taxon>
        <taxon>Pseudomonas</taxon>
    </lineage>
</organism>
<evidence type="ECO:0000256" key="2">
    <source>
        <dbReference type="ARBA" id="ARBA00004533"/>
    </source>
</evidence>
<evidence type="ECO:0000256" key="6">
    <source>
        <dbReference type="ARBA" id="ARBA00022692"/>
    </source>
</evidence>
<dbReference type="FunFam" id="3.30.70.270:FF:000001">
    <property type="entry name" value="Diguanylate cyclase domain protein"/>
    <property type="match status" value="1"/>
</dbReference>
<dbReference type="Pfam" id="PF00990">
    <property type="entry name" value="GGDEF"/>
    <property type="match status" value="1"/>
</dbReference>
<evidence type="ECO:0000259" key="11">
    <source>
        <dbReference type="PROSITE" id="PS50887"/>
    </source>
</evidence>
<dbReference type="CDD" id="cd18773">
    <property type="entry name" value="PDC1_HK_sensor"/>
    <property type="match status" value="1"/>
</dbReference>
<comment type="catalytic activity">
    <reaction evidence="9">
        <text>2 GTP = 3',3'-c-di-GMP + 2 diphosphate</text>
        <dbReference type="Rhea" id="RHEA:24898"/>
        <dbReference type="ChEBI" id="CHEBI:33019"/>
        <dbReference type="ChEBI" id="CHEBI:37565"/>
        <dbReference type="ChEBI" id="CHEBI:58805"/>
        <dbReference type="EC" id="2.7.7.65"/>
    </reaction>
</comment>
<dbReference type="GO" id="GO:0052621">
    <property type="term" value="F:diguanylate cyclase activity"/>
    <property type="evidence" value="ECO:0007669"/>
    <property type="project" value="UniProtKB-EC"/>
</dbReference>
<dbReference type="NCBIfam" id="TIGR00254">
    <property type="entry name" value="GGDEF"/>
    <property type="match status" value="1"/>
</dbReference>
<evidence type="ECO:0000313" key="13">
    <source>
        <dbReference type="Proteomes" id="UP000198145"/>
    </source>
</evidence>
<comment type="caution">
    <text evidence="12">The sequence shown here is derived from an EMBL/GenBank/DDBJ whole genome shotgun (WGS) entry which is preliminary data.</text>
</comment>
<dbReference type="EMBL" id="NJBA01000005">
    <property type="protein sequence ID" value="OWP50139.1"/>
    <property type="molecule type" value="Genomic_DNA"/>
</dbReference>
<dbReference type="GO" id="GO:0005886">
    <property type="term" value="C:plasma membrane"/>
    <property type="evidence" value="ECO:0007669"/>
    <property type="project" value="UniProtKB-SubCell"/>
</dbReference>
<evidence type="ECO:0000256" key="9">
    <source>
        <dbReference type="ARBA" id="ARBA00034247"/>
    </source>
</evidence>
<dbReference type="Proteomes" id="UP000198145">
    <property type="component" value="Unassembled WGS sequence"/>
</dbReference>
<evidence type="ECO:0000256" key="3">
    <source>
        <dbReference type="ARBA" id="ARBA00004651"/>
    </source>
</evidence>
<keyword evidence="8 10" id="KW-0472">Membrane</keyword>
<feature type="transmembrane region" description="Helical" evidence="10">
    <location>
        <begin position="279"/>
        <end position="305"/>
    </location>
</feature>
<dbReference type="GO" id="GO:0043709">
    <property type="term" value="P:cell adhesion involved in single-species biofilm formation"/>
    <property type="evidence" value="ECO:0007669"/>
    <property type="project" value="TreeGrafter"/>
</dbReference>
<dbReference type="Pfam" id="PF02743">
    <property type="entry name" value="dCache_1"/>
    <property type="match status" value="1"/>
</dbReference>
<dbReference type="InterPro" id="IPR000160">
    <property type="entry name" value="GGDEF_dom"/>
</dbReference>
<keyword evidence="7 10" id="KW-1133">Transmembrane helix</keyword>
<dbReference type="Gene3D" id="3.30.450.20">
    <property type="entry name" value="PAS domain"/>
    <property type="match status" value="2"/>
</dbReference>
<dbReference type="GO" id="GO:1902201">
    <property type="term" value="P:negative regulation of bacterial-type flagellum-dependent cell motility"/>
    <property type="evidence" value="ECO:0007669"/>
    <property type="project" value="TreeGrafter"/>
</dbReference>
<dbReference type="PROSITE" id="PS50887">
    <property type="entry name" value="GGDEF"/>
    <property type="match status" value="1"/>
</dbReference>